<dbReference type="Proteomes" id="UP000247702">
    <property type="component" value="Unassembled WGS sequence"/>
</dbReference>
<proteinExistence type="predicted"/>
<protein>
    <submittedName>
        <fullName evidence="1">Uncharacterized protein</fullName>
    </submittedName>
</protein>
<accession>A0A2Z6RPR8</accession>
<evidence type="ECO:0000313" key="1">
    <source>
        <dbReference type="EMBL" id="GBB94246.1"/>
    </source>
</evidence>
<name>A0A2Z6RPR8_9GLOM</name>
<dbReference type="AlphaFoldDB" id="A0A2Z6RPR8"/>
<reference evidence="1 3" key="1">
    <citation type="submission" date="2017-11" db="EMBL/GenBank/DDBJ databases">
        <title>The genome of Rhizophagus clarus HR1 reveals common genetic basis of auxotrophy among arbuscular mycorrhizal fungi.</title>
        <authorList>
            <person name="Kobayashi Y."/>
        </authorList>
    </citation>
    <scope>NUCLEOTIDE SEQUENCE [LARGE SCALE GENOMIC DNA]</scope>
    <source>
        <strain evidence="1 3">HR1</strain>
    </source>
</reference>
<reference evidence="2" key="2">
    <citation type="submission" date="2019-10" db="EMBL/GenBank/DDBJ databases">
        <title>Conservation and host-specific expression of non-tandemly repeated heterogenous ribosome RNA gene in arbuscular mycorrhizal fungi.</title>
        <authorList>
            <person name="Maeda T."/>
            <person name="Kobayashi Y."/>
            <person name="Nakagawa T."/>
            <person name="Ezawa T."/>
            <person name="Yamaguchi K."/>
            <person name="Bino T."/>
            <person name="Nishimoto Y."/>
            <person name="Shigenobu S."/>
            <person name="Kawaguchi M."/>
        </authorList>
    </citation>
    <scope>NUCLEOTIDE SEQUENCE</scope>
    <source>
        <strain evidence="2">HR1</strain>
    </source>
</reference>
<dbReference type="OrthoDB" id="2389031at2759"/>
<gene>
    <name evidence="2" type="ORF">RCL2_001296800</name>
    <name evidence="1" type="ORF">RclHR1_02320001</name>
</gene>
<keyword evidence="3" id="KW-1185">Reference proteome</keyword>
<dbReference type="EMBL" id="BLAL01000158">
    <property type="protein sequence ID" value="GES85872.1"/>
    <property type="molecule type" value="Genomic_DNA"/>
</dbReference>
<evidence type="ECO:0000313" key="3">
    <source>
        <dbReference type="Proteomes" id="UP000247702"/>
    </source>
</evidence>
<sequence>MYQNNNPSHTNFYLSSNDDCFMREQSTYNTCNDLKSTFFSNDACVPSYTTTTTDYKPSIPSDVHNDLMPSFPAYEQHHNVNEQNSIQISQNLNLIPNVNNDSQLNNSNVYSFNIPGFEIIVSVRPNNDLDTQNQLQDHATYWNPSIAHQEFQQHQHHLQFSQFQTSPDLNFNNLNELVPITDNDINY</sequence>
<evidence type="ECO:0000313" key="2">
    <source>
        <dbReference type="EMBL" id="GES85872.1"/>
    </source>
</evidence>
<dbReference type="Proteomes" id="UP000615446">
    <property type="component" value="Unassembled WGS sequence"/>
</dbReference>
<dbReference type="EMBL" id="BEXD01001469">
    <property type="protein sequence ID" value="GBB94246.1"/>
    <property type="molecule type" value="Genomic_DNA"/>
</dbReference>
<comment type="caution">
    <text evidence="1">The sequence shown here is derived from an EMBL/GenBank/DDBJ whole genome shotgun (WGS) entry which is preliminary data.</text>
</comment>
<organism evidence="1 3">
    <name type="scientific">Rhizophagus clarus</name>
    <dbReference type="NCBI Taxonomy" id="94130"/>
    <lineage>
        <taxon>Eukaryota</taxon>
        <taxon>Fungi</taxon>
        <taxon>Fungi incertae sedis</taxon>
        <taxon>Mucoromycota</taxon>
        <taxon>Glomeromycotina</taxon>
        <taxon>Glomeromycetes</taxon>
        <taxon>Glomerales</taxon>
        <taxon>Glomeraceae</taxon>
        <taxon>Rhizophagus</taxon>
    </lineage>
</organism>